<dbReference type="InterPro" id="IPR018392">
    <property type="entry name" value="LysM"/>
</dbReference>
<dbReference type="SUPFAM" id="SSF54106">
    <property type="entry name" value="LysM domain"/>
    <property type="match status" value="1"/>
</dbReference>
<feature type="domain" description="BON" evidence="4">
    <location>
        <begin position="19"/>
        <end position="89"/>
    </location>
</feature>
<dbReference type="NCBIfam" id="NF008399">
    <property type="entry name" value="PRK11198.1"/>
    <property type="match status" value="1"/>
</dbReference>
<dbReference type="Gene3D" id="3.10.350.10">
    <property type="entry name" value="LysM domain"/>
    <property type="match status" value="1"/>
</dbReference>
<evidence type="ECO:0000256" key="3">
    <source>
        <dbReference type="ARBA" id="ARBA00072219"/>
    </source>
</evidence>
<dbReference type="InterPro" id="IPR036779">
    <property type="entry name" value="LysM_dom_sf"/>
</dbReference>
<evidence type="ECO:0000313" key="7">
    <source>
        <dbReference type="Proteomes" id="UP001150641"/>
    </source>
</evidence>
<dbReference type="AlphaFoldDB" id="A0A9X2WA29"/>
<evidence type="ECO:0000256" key="1">
    <source>
        <dbReference type="ARBA" id="ARBA00004496"/>
    </source>
</evidence>
<dbReference type="SMART" id="SM00257">
    <property type="entry name" value="LysM"/>
    <property type="match status" value="1"/>
</dbReference>
<reference evidence="6" key="1">
    <citation type="submission" date="2022-03" db="EMBL/GenBank/DDBJ databases">
        <title>Proposal of a novel genus Dryocolo and two novel species.</title>
        <authorList>
            <person name="Maddock D.W."/>
            <person name="Brady C.L."/>
            <person name="Denman S."/>
            <person name="Arnold D."/>
        </authorList>
    </citation>
    <scope>NUCLEOTIDE SEQUENCE</scope>
    <source>
        <strain evidence="6">H6W4</strain>
    </source>
</reference>
<name>A0A9X2WA29_9ENTR</name>
<accession>A0A9X2WA29</accession>
<comment type="subcellular location">
    <subcellularLocation>
        <location evidence="1">Cytoplasm</location>
    </subcellularLocation>
</comment>
<dbReference type="EMBL" id="JALHAP010000082">
    <property type="protein sequence ID" value="MCT4703826.1"/>
    <property type="molecule type" value="Genomic_DNA"/>
</dbReference>
<organism evidence="6 7">
    <name type="scientific">Dryocola boscaweniae</name>
    <dbReference type="NCBI Taxonomy" id="2925397"/>
    <lineage>
        <taxon>Bacteria</taxon>
        <taxon>Pseudomonadati</taxon>
        <taxon>Pseudomonadota</taxon>
        <taxon>Gammaproteobacteria</taxon>
        <taxon>Enterobacterales</taxon>
        <taxon>Enterobacteriaceae</taxon>
        <taxon>Dryocola</taxon>
    </lineage>
</organism>
<proteinExistence type="predicted"/>
<dbReference type="PANTHER" id="PTHR34700:SF8">
    <property type="entry name" value="POTASSIUM BINDING PROTEIN KBP"/>
    <property type="match status" value="1"/>
</dbReference>
<evidence type="ECO:0000259" key="5">
    <source>
        <dbReference type="PROSITE" id="PS51782"/>
    </source>
</evidence>
<evidence type="ECO:0000259" key="4">
    <source>
        <dbReference type="PROSITE" id="PS50914"/>
    </source>
</evidence>
<gene>
    <name evidence="6" type="primary">lysM</name>
    <name evidence="6" type="ORF">MUA00_18775</name>
</gene>
<dbReference type="Proteomes" id="UP001150641">
    <property type="component" value="Unassembled WGS sequence"/>
</dbReference>
<dbReference type="InterPro" id="IPR052196">
    <property type="entry name" value="Bact_Kbp"/>
</dbReference>
<protein>
    <recommendedName>
        <fullName evidence="3">Potassium binding protein Kbp</fullName>
    </recommendedName>
</protein>
<feature type="domain" description="LysM" evidence="5">
    <location>
        <begin position="99"/>
        <end position="148"/>
    </location>
</feature>
<evidence type="ECO:0000313" key="6">
    <source>
        <dbReference type="EMBL" id="MCT4703826.1"/>
    </source>
</evidence>
<dbReference type="FunFam" id="3.10.350.10:FF:000001">
    <property type="entry name" value="Peptidoglycan-binding protein LysM"/>
    <property type="match status" value="1"/>
</dbReference>
<keyword evidence="2" id="KW-0963">Cytoplasm</keyword>
<evidence type="ECO:0000256" key="2">
    <source>
        <dbReference type="ARBA" id="ARBA00022490"/>
    </source>
</evidence>
<dbReference type="InterPro" id="IPR007055">
    <property type="entry name" value="BON_dom"/>
</dbReference>
<comment type="caution">
    <text evidence="6">The sequence shown here is derived from an EMBL/GenBank/DDBJ whole genome shotgun (WGS) entry which is preliminary data.</text>
</comment>
<dbReference type="CDD" id="cd00118">
    <property type="entry name" value="LysM"/>
    <property type="match status" value="1"/>
</dbReference>
<dbReference type="PROSITE" id="PS51782">
    <property type="entry name" value="LYSM"/>
    <property type="match status" value="1"/>
</dbReference>
<dbReference type="RefSeq" id="WP_271124509.1">
    <property type="nucleotide sequence ID" value="NZ_JALHAN010000069.1"/>
</dbReference>
<dbReference type="PROSITE" id="PS50914">
    <property type="entry name" value="BON"/>
    <property type="match status" value="1"/>
</dbReference>
<dbReference type="Pfam" id="PF01476">
    <property type="entry name" value="LysM"/>
    <property type="match status" value="1"/>
</dbReference>
<dbReference type="PANTHER" id="PTHR34700">
    <property type="entry name" value="POTASSIUM BINDING PROTEIN KBP"/>
    <property type="match status" value="1"/>
</dbReference>
<dbReference type="Pfam" id="PF04972">
    <property type="entry name" value="BON"/>
    <property type="match status" value="1"/>
</dbReference>
<sequence length="151" mass="16085">MDLFGLIKNAGAKIFDSFSDKEKREQAVEKHITDLGIEGAEGVSVQISEKGEATVSGENITAEQKDKILVAVGNISGVTAVIDKLTPATEATESAEKANFYTVQPGDSLSGIAAKVYGNANGYMKIFEANKPMLSHPDKIYPGQVLIIPEN</sequence>
<keyword evidence="7" id="KW-1185">Reference proteome</keyword>
<dbReference type="GO" id="GO:0005737">
    <property type="term" value="C:cytoplasm"/>
    <property type="evidence" value="ECO:0007669"/>
    <property type="project" value="UniProtKB-SubCell"/>
</dbReference>